<dbReference type="Gene3D" id="1.10.510.10">
    <property type="entry name" value="Transferase(Phosphotransferase) domain 1"/>
    <property type="match status" value="1"/>
</dbReference>
<dbReference type="Pfam" id="PF13432">
    <property type="entry name" value="TPR_16"/>
    <property type="match status" value="2"/>
</dbReference>
<feature type="domain" description="Protein kinase" evidence="6">
    <location>
        <begin position="161"/>
        <end position="461"/>
    </location>
</feature>
<sequence>MSLSTSGRTWEDASSPVAVRVARRFEAAWRHSKGQRPEPDDYLPPDSLDRPGARLALLRADLALRWEVGEKIPVEWYRDRYPDLGDETLVALIYEEFCLREEEHDTPDPAEYQDRFPEVAARLRRVFEIHGLVGSGQTTTAHAPSAPEIPFPEAGQTIAGFHLVEELGRGAFARVFLAEERQLADRPVALKVARSGSREPQTLARLQHTHIVPVHSTRTDPATGLHLLCMPYFGRVTLATLLADPEVKSARTGGELVDALDRLGTEKAPSGRSTGRVALARRSYALAIAWWGGRMAEALEHAHERGVLHRDVKPSNVLVTGDGMPMLLDFNLARETVTDDPDSTASTLGGTLDYMAPEHLEALADGTSRHVDARSDIYGLGVLLYESLMGERPFTTPKRARSAAELLLLAAEERRAGAPSLRSTHPEVPAAFEAVVRRCLAPEPDNRYATAGELAADLQAVADDRPLKYAREPLPSRAVRWVRRNRRTLAMAAPMLIALAVVVTILVKVRIDRDHHLMEIENLMQGGAISLENEDFRTAVMQFDTASRLSDGLSHLKPLFKKSREKARLAEQTGVIRANADTLFQDAEPLRFRLTLFLGDLEVASQRLQETLKPFYVLDNPDFTTLPDLKLLDARRRFRLLREVNELLFLWVAAAARDPSCRPEALRDATKICDRVLSFASPEDAWPKAPWKAMRGLLAERQGESAILGDRDASPAAADSPLTCFQWGFIRELEGRHTQALDWFRRAAWNEEKNYWYHYYLAYLAGLSGYSEEALRHYGSAVALAEDSPWARLGRGQHYREQGALPMAWTDLRQAQTLFEALQKERKEREEGIELRLTRLALGYVRQRQGDLIGARAEYDRLIATNPDDNPGRAARLNRATLDAAAGAIEQARASYNALVASNPDDLSAQEGRALLALQAGEASSAESDFSDLVRRTNGRNDQYLANRGLARLLLGRIEEAEADAREAARLNPSPGHTRLWTRTLLARGQVEELPIDRPDELARLPLGGLSLTADIRKGVARLEEAAESGGLAALRARLTRALLLAAIRDPAAEQEASLAVALAPLSPRVFLVRGRVRHRLGAIRSAQEDADRGLRLEPDDVRLLELRGRTRIESGSPRAGLADIDRAIRLGTGTSLRGARAEALLALGETQKALLEWTNALRDDPEDPRAYLGRARTYLRLGKPDLAMTELEQASVWTGDEPGLQLSLILNSVRCLPGQPNLIPRVIALTRRAWESHRVASPPLNGPRAVE</sequence>
<evidence type="ECO:0000256" key="2">
    <source>
        <dbReference type="ARBA" id="ARBA00022741"/>
    </source>
</evidence>
<gene>
    <name evidence="7" type="ORF">V5E97_01380</name>
</gene>
<dbReference type="CDD" id="cd14014">
    <property type="entry name" value="STKc_PknB_like"/>
    <property type="match status" value="1"/>
</dbReference>
<dbReference type="PROSITE" id="PS00107">
    <property type="entry name" value="PROTEIN_KINASE_ATP"/>
    <property type="match status" value="1"/>
</dbReference>
<keyword evidence="4 5" id="KW-0067">ATP-binding</keyword>
<dbReference type="PROSITE" id="PS50011">
    <property type="entry name" value="PROTEIN_KINASE_DOM"/>
    <property type="match status" value="1"/>
</dbReference>
<dbReference type="Gene3D" id="1.25.40.10">
    <property type="entry name" value="Tetratricopeptide repeat domain"/>
    <property type="match status" value="3"/>
</dbReference>
<evidence type="ECO:0000259" key="6">
    <source>
        <dbReference type="PROSITE" id="PS50011"/>
    </source>
</evidence>
<keyword evidence="2 5" id="KW-0547">Nucleotide-binding</keyword>
<feature type="binding site" evidence="5">
    <location>
        <position position="191"/>
    </location>
    <ligand>
        <name>ATP</name>
        <dbReference type="ChEBI" id="CHEBI:30616"/>
    </ligand>
</feature>
<dbReference type="InterPro" id="IPR008271">
    <property type="entry name" value="Ser/Thr_kinase_AS"/>
</dbReference>
<dbReference type="Pfam" id="PF00069">
    <property type="entry name" value="Pkinase"/>
    <property type="match status" value="1"/>
</dbReference>
<dbReference type="Pfam" id="PF13181">
    <property type="entry name" value="TPR_8"/>
    <property type="match status" value="1"/>
</dbReference>
<dbReference type="InterPro" id="IPR011990">
    <property type="entry name" value="TPR-like_helical_dom_sf"/>
</dbReference>
<dbReference type="RefSeq" id="WP_406697486.1">
    <property type="nucleotide sequence ID" value="NZ_CP155447.1"/>
</dbReference>
<dbReference type="AlphaFoldDB" id="A0AAU7CI59"/>
<dbReference type="GO" id="GO:0005524">
    <property type="term" value="F:ATP binding"/>
    <property type="evidence" value="ECO:0007669"/>
    <property type="project" value="UniProtKB-UniRule"/>
</dbReference>
<evidence type="ECO:0000256" key="3">
    <source>
        <dbReference type="ARBA" id="ARBA00022777"/>
    </source>
</evidence>
<keyword evidence="3 7" id="KW-0418">Kinase</keyword>
<keyword evidence="1" id="KW-0808">Transferase</keyword>
<organism evidence="7">
    <name type="scientific">Singulisphaera sp. Ch08</name>
    <dbReference type="NCBI Taxonomy" id="3120278"/>
    <lineage>
        <taxon>Bacteria</taxon>
        <taxon>Pseudomonadati</taxon>
        <taxon>Planctomycetota</taxon>
        <taxon>Planctomycetia</taxon>
        <taxon>Isosphaerales</taxon>
        <taxon>Isosphaeraceae</taxon>
        <taxon>Singulisphaera</taxon>
    </lineage>
</organism>
<dbReference type="EMBL" id="CP155447">
    <property type="protein sequence ID" value="XBH04693.1"/>
    <property type="molecule type" value="Genomic_DNA"/>
</dbReference>
<evidence type="ECO:0000256" key="5">
    <source>
        <dbReference type="PROSITE-ProRule" id="PRU10141"/>
    </source>
</evidence>
<dbReference type="PANTHER" id="PTHR43289:SF34">
    <property type="entry name" value="SERINE_THREONINE-PROTEIN KINASE YBDM-RELATED"/>
    <property type="match status" value="1"/>
</dbReference>
<dbReference type="SMART" id="SM00220">
    <property type="entry name" value="S_TKc"/>
    <property type="match status" value="1"/>
</dbReference>
<dbReference type="SUPFAM" id="SSF48452">
    <property type="entry name" value="TPR-like"/>
    <property type="match status" value="3"/>
</dbReference>
<name>A0AAU7CI59_9BACT</name>
<dbReference type="SUPFAM" id="SSF56112">
    <property type="entry name" value="Protein kinase-like (PK-like)"/>
    <property type="match status" value="1"/>
</dbReference>
<dbReference type="PANTHER" id="PTHR43289">
    <property type="entry name" value="MITOGEN-ACTIVATED PROTEIN KINASE KINASE KINASE 20-RELATED"/>
    <property type="match status" value="1"/>
</dbReference>
<proteinExistence type="predicted"/>
<dbReference type="PROSITE" id="PS00108">
    <property type="entry name" value="PROTEIN_KINASE_ST"/>
    <property type="match status" value="1"/>
</dbReference>
<evidence type="ECO:0000313" key="7">
    <source>
        <dbReference type="EMBL" id="XBH04693.1"/>
    </source>
</evidence>
<protein>
    <submittedName>
        <fullName evidence="7">Protein kinase</fullName>
    </submittedName>
</protein>
<dbReference type="InterPro" id="IPR019734">
    <property type="entry name" value="TPR_rpt"/>
</dbReference>
<dbReference type="InterPro" id="IPR017441">
    <property type="entry name" value="Protein_kinase_ATP_BS"/>
</dbReference>
<dbReference type="Gene3D" id="3.30.200.20">
    <property type="entry name" value="Phosphorylase Kinase, domain 1"/>
    <property type="match status" value="1"/>
</dbReference>
<dbReference type="InterPro" id="IPR000719">
    <property type="entry name" value="Prot_kinase_dom"/>
</dbReference>
<reference evidence="7" key="1">
    <citation type="submission" date="2024-05" db="EMBL/GenBank/DDBJ databases">
        <title>Planctomycetes of the genus Singulisphaera possess chitinolytic capabilities.</title>
        <authorList>
            <person name="Ivanova A."/>
        </authorList>
    </citation>
    <scope>NUCLEOTIDE SEQUENCE</scope>
    <source>
        <strain evidence="7">Ch08T</strain>
    </source>
</reference>
<dbReference type="GO" id="GO:0004674">
    <property type="term" value="F:protein serine/threonine kinase activity"/>
    <property type="evidence" value="ECO:0007669"/>
    <property type="project" value="TreeGrafter"/>
</dbReference>
<dbReference type="InterPro" id="IPR011009">
    <property type="entry name" value="Kinase-like_dom_sf"/>
</dbReference>
<dbReference type="SMART" id="SM00028">
    <property type="entry name" value="TPR"/>
    <property type="match status" value="9"/>
</dbReference>
<evidence type="ECO:0000256" key="4">
    <source>
        <dbReference type="ARBA" id="ARBA00022840"/>
    </source>
</evidence>
<evidence type="ECO:0000256" key="1">
    <source>
        <dbReference type="ARBA" id="ARBA00022679"/>
    </source>
</evidence>
<accession>A0AAU7CI59</accession>